<accession>A0ABP8L9G7</accession>
<dbReference type="InterPro" id="IPR055573">
    <property type="entry name" value="DUF7149"/>
</dbReference>
<dbReference type="EMBL" id="BAABHC010000002">
    <property type="protein sequence ID" value="GAA4424126.1"/>
    <property type="molecule type" value="Genomic_DNA"/>
</dbReference>
<keyword evidence="3" id="KW-1185">Reference proteome</keyword>
<dbReference type="Proteomes" id="UP001500552">
    <property type="component" value="Unassembled WGS sequence"/>
</dbReference>
<evidence type="ECO:0000259" key="1">
    <source>
        <dbReference type="Pfam" id="PF23653"/>
    </source>
</evidence>
<evidence type="ECO:0000313" key="3">
    <source>
        <dbReference type="Proteomes" id="UP001500552"/>
    </source>
</evidence>
<name>A0ABP8L9G7_9BACT</name>
<dbReference type="RefSeq" id="WP_345156434.1">
    <property type="nucleotide sequence ID" value="NZ_BAABHC010000002.1"/>
</dbReference>
<reference evidence="3" key="1">
    <citation type="journal article" date="2019" name="Int. J. Syst. Evol. Microbiol.">
        <title>The Global Catalogue of Microorganisms (GCM) 10K type strain sequencing project: providing services to taxonomists for standard genome sequencing and annotation.</title>
        <authorList>
            <consortium name="The Broad Institute Genomics Platform"/>
            <consortium name="The Broad Institute Genome Sequencing Center for Infectious Disease"/>
            <person name="Wu L."/>
            <person name="Ma J."/>
        </authorList>
    </citation>
    <scope>NUCLEOTIDE SEQUENCE [LARGE SCALE GENOMIC DNA]</scope>
    <source>
        <strain evidence="3">JCM 17926</strain>
    </source>
</reference>
<gene>
    <name evidence="2" type="ORF">GCM10023188_03610</name>
</gene>
<dbReference type="Pfam" id="PF23653">
    <property type="entry name" value="DUF7149"/>
    <property type="match status" value="1"/>
</dbReference>
<organism evidence="2 3">
    <name type="scientific">Pontibacter saemangeumensis</name>
    <dbReference type="NCBI Taxonomy" id="1084525"/>
    <lineage>
        <taxon>Bacteria</taxon>
        <taxon>Pseudomonadati</taxon>
        <taxon>Bacteroidota</taxon>
        <taxon>Cytophagia</taxon>
        <taxon>Cytophagales</taxon>
        <taxon>Hymenobacteraceae</taxon>
        <taxon>Pontibacter</taxon>
    </lineage>
</organism>
<comment type="caution">
    <text evidence="2">The sequence shown here is derived from an EMBL/GenBank/DDBJ whole genome shotgun (WGS) entry which is preliminary data.</text>
</comment>
<proteinExistence type="predicted"/>
<sequence length="263" mass="30845">MQHHLLRPRQALNKAYLRLKTSRADMEQFKAGLRTLLDSLNLDESEEHAKNYLRDFLQSVFYVKYGVNTKGKTDLVIHTGPTTKTKAGVLLEVKRPTNKADMPTPANLNAKAVHELLLYYMRERVQHQNHDLRHLIVTSVHEWFVFDALEFDRVFYRNAQFKKDYTDWQEGRKASTGTDFFYKHIAAPYINQLTESLTFTHFNLQDYRKPLLNQDLKDDVKLVALYKLLSPVHLLKEAFIDEQVQENSSPVCYAHLKDMREGF</sequence>
<evidence type="ECO:0000313" key="2">
    <source>
        <dbReference type="EMBL" id="GAA4424126.1"/>
    </source>
</evidence>
<feature type="domain" description="DUF7149" evidence="1">
    <location>
        <begin position="7"/>
        <end position="240"/>
    </location>
</feature>
<protein>
    <recommendedName>
        <fullName evidence="1">DUF7149 domain-containing protein</fullName>
    </recommendedName>
</protein>